<keyword evidence="5 9" id="KW-0904">Protein phosphatase</keyword>
<dbReference type="AlphaFoldDB" id="A0A164VEZ6"/>
<proteinExistence type="inferred from homology"/>
<comment type="similarity">
    <text evidence="2 9">Belongs to the SSU72 phosphatase family.</text>
</comment>
<keyword evidence="3 9" id="KW-0507">mRNA processing</keyword>
<dbReference type="FunFam" id="3.40.50.2300:FF:000039">
    <property type="entry name" value="RNA polymerase II subunit A C-terminal domain phosphatase"/>
    <property type="match status" value="1"/>
</dbReference>
<dbReference type="Pfam" id="PF04722">
    <property type="entry name" value="Ssu72"/>
    <property type="match status" value="1"/>
</dbReference>
<dbReference type="FunFam" id="3.40.50.2300:FF:000182">
    <property type="entry name" value="RNA polymerase II subunit A"/>
    <property type="match status" value="1"/>
</dbReference>
<evidence type="ECO:0000256" key="8">
    <source>
        <dbReference type="ARBA" id="ARBA00048336"/>
    </source>
</evidence>
<comment type="subcellular location">
    <subcellularLocation>
        <location evidence="1 9">Nucleus</location>
    </subcellularLocation>
</comment>
<evidence type="ECO:0000256" key="5">
    <source>
        <dbReference type="ARBA" id="ARBA00022912"/>
    </source>
</evidence>
<evidence type="ECO:0000256" key="7">
    <source>
        <dbReference type="ARBA" id="ARBA00047761"/>
    </source>
</evidence>
<evidence type="ECO:0000313" key="10">
    <source>
        <dbReference type="EMBL" id="KZS94098.1"/>
    </source>
</evidence>
<sequence>MEGVETVPTKYKGRPLFCVVCASNQNRSMEAHSVLMKAGHRVISSGTGSAVRLPGPSIDKPNIYSFGTPYEVMYEELSTKDPRLYAANGLLQMLDRNRKVKRAPERWQDSKQIADVVITCEERCFDAVCEDLLNRGGELNRPVHVINVEIKDNHEEALIAGRAILDLAAAIEKSEDIDTEMDGIIQAQQDKHPHQILHAVAYY</sequence>
<evidence type="ECO:0000313" key="11">
    <source>
        <dbReference type="Proteomes" id="UP000076722"/>
    </source>
</evidence>
<dbReference type="GO" id="GO:0008420">
    <property type="term" value="F:RNA polymerase II CTD heptapeptide repeat phosphatase activity"/>
    <property type="evidence" value="ECO:0007669"/>
    <property type="project" value="UniProtKB-ARBA"/>
</dbReference>
<dbReference type="GO" id="GO:0031124">
    <property type="term" value="P:mRNA 3'-end processing"/>
    <property type="evidence" value="ECO:0007669"/>
    <property type="project" value="UniProtKB-ARBA"/>
</dbReference>
<comment type="function">
    <text evidence="9">Component of the cleavage and polyadenylation factor (CPF) complex, which plays a key role in polyadenylation-dependent pre-mRNA 3'-end formation and cooperates with cleavage factors including the CFIA complex and NAB4/CFIB. SSU72 is required for 3'-end formation of snoRNAs.</text>
</comment>
<evidence type="ECO:0000256" key="4">
    <source>
        <dbReference type="ARBA" id="ARBA00022801"/>
    </source>
</evidence>
<comment type="catalytic activity">
    <reaction evidence="8 9">
        <text>O-phospho-L-threonyl-[protein] + H2O = L-threonyl-[protein] + phosphate</text>
        <dbReference type="Rhea" id="RHEA:47004"/>
        <dbReference type="Rhea" id="RHEA-COMP:11060"/>
        <dbReference type="Rhea" id="RHEA-COMP:11605"/>
        <dbReference type="ChEBI" id="CHEBI:15377"/>
        <dbReference type="ChEBI" id="CHEBI:30013"/>
        <dbReference type="ChEBI" id="CHEBI:43474"/>
        <dbReference type="ChEBI" id="CHEBI:61977"/>
        <dbReference type="EC" id="3.1.3.16"/>
    </reaction>
</comment>
<protein>
    <recommendedName>
        <fullName evidence="9">RNA polymerase II subunit A C-terminal domain phosphatase SSU72</fullName>
        <shortName evidence="9">CTD phosphatase SSU72</shortName>
        <ecNumber evidence="9">3.1.3.16</ecNumber>
    </recommendedName>
</protein>
<name>A0A164VEZ6_9AGAM</name>
<dbReference type="EC" id="3.1.3.16" evidence="9"/>
<dbReference type="Gene3D" id="3.40.50.2300">
    <property type="match status" value="2"/>
</dbReference>
<evidence type="ECO:0000256" key="2">
    <source>
        <dbReference type="ARBA" id="ARBA00008978"/>
    </source>
</evidence>
<keyword evidence="4 9" id="KW-0378">Hydrolase</keyword>
<comment type="subunit">
    <text evidence="9">Component of the cleavage and polyadenylation factor (CPF) complex.</text>
</comment>
<dbReference type="OrthoDB" id="57957at2759"/>
<dbReference type="STRING" id="1314777.A0A164VEZ6"/>
<evidence type="ECO:0000256" key="1">
    <source>
        <dbReference type="ARBA" id="ARBA00004123"/>
    </source>
</evidence>
<evidence type="ECO:0000256" key="3">
    <source>
        <dbReference type="ARBA" id="ARBA00022664"/>
    </source>
</evidence>
<comment type="function">
    <text evidence="9">Processively dephosphorylates Ser-5 of the heptad repeats YSPTSPS in the C-terminal domain of the largest RNA polymerase II subunit (RPB1).</text>
</comment>
<dbReference type="Proteomes" id="UP000076722">
    <property type="component" value="Unassembled WGS sequence"/>
</dbReference>
<dbReference type="InterPro" id="IPR006811">
    <property type="entry name" value="RNA_pol_II_suA"/>
</dbReference>
<comment type="catalytic activity">
    <reaction evidence="7 9">
        <text>O-phospho-L-seryl-[protein] + H2O = L-seryl-[protein] + phosphate</text>
        <dbReference type="Rhea" id="RHEA:20629"/>
        <dbReference type="Rhea" id="RHEA-COMP:9863"/>
        <dbReference type="Rhea" id="RHEA-COMP:11604"/>
        <dbReference type="ChEBI" id="CHEBI:15377"/>
        <dbReference type="ChEBI" id="CHEBI:29999"/>
        <dbReference type="ChEBI" id="CHEBI:43474"/>
        <dbReference type="ChEBI" id="CHEBI:83421"/>
        <dbReference type="EC" id="3.1.3.16"/>
    </reaction>
</comment>
<keyword evidence="6 9" id="KW-0539">Nucleus</keyword>
<dbReference type="GO" id="GO:0005847">
    <property type="term" value="C:mRNA cleavage and polyadenylation specificity factor complex"/>
    <property type="evidence" value="ECO:0007669"/>
    <property type="project" value="UniProtKB-ARBA"/>
</dbReference>
<dbReference type="PANTHER" id="PTHR20383">
    <property type="entry name" value="RNA POLYMERASE II SUBUNIT A C-TERMINAL DOMAIN PHOSPHATASE"/>
    <property type="match status" value="1"/>
</dbReference>
<dbReference type="EMBL" id="KV419405">
    <property type="protein sequence ID" value="KZS94098.1"/>
    <property type="molecule type" value="Genomic_DNA"/>
</dbReference>
<gene>
    <name evidence="10" type="ORF">SISNIDRAFT_410517</name>
</gene>
<accession>A0A164VEZ6</accession>
<evidence type="ECO:0000256" key="6">
    <source>
        <dbReference type="ARBA" id="ARBA00023242"/>
    </source>
</evidence>
<keyword evidence="11" id="KW-1185">Reference proteome</keyword>
<evidence type="ECO:0000256" key="9">
    <source>
        <dbReference type="RuleBase" id="RU369031"/>
    </source>
</evidence>
<organism evidence="10 11">
    <name type="scientific">Sistotremastrum niveocremeum HHB9708</name>
    <dbReference type="NCBI Taxonomy" id="1314777"/>
    <lineage>
        <taxon>Eukaryota</taxon>
        <taxon>Fungi</taxon>
        <taxon>Dikarya</taxon>
        <taxon>Basidiomycota</taxon>
        <taxon>Agaricomycotina</taxon>
        <taxon>Agaricomycetes</taxon>
        <taxon>Sistotremastrales</taxon>
        <taxon>Sistotremastraceae</taxon>
        <taxon>Sertulicium</taxon>
        <taxon>Sertulicium niveocremeum</taxon>
    </lineage>
</organism>
<reference evidence="10 11" key="1">
    <citation type="journal article" date="2016" name="Mol. Biol. Evol.">
        <title>Comparative Genomics of Early-Diverging Mushroom-Forming Fungi Provides Insights into the Origins of Lignocellulose Decay Capabilities.</title>
        <authorList>
            <person name="Nagy L.G."/>
            <person name="Riley R."/>
            <person name="Tritt A."/>
            <person name="Adam C."/>
            <person name="Daum C."/>
            <person name="Floudas D."/>
            <person name="Sun H."/>
            <person name="Yadav J.S."/>
            <person name="Pangilinan J."/>
            <person name="Larsson K.H."/>
            <person name="Matsuura K."/>
            <person name="Barry K."/>
            <person name="Labutti K."/>
            <person name="Kuo R."/>
            <person name="Ohm R.A."/>
            <person name="Bhattacharya S.S."/>
            <person name="Shirouzu T."/>
            <person name="Yoshinaga Y."/>
            <person name="Martin F.M."/>
            <person name="Grigoriev I.V."/>
            <person name="Hibbett D.S."/>
        </authorList>
    </citation>
    <scope>NUCLEOTIDE SEQUENCE [LARGE SCALE GENOMIC DNA]</scope>
    <source>
        <strain evidence="10 11">HHB9708</strain>
    </source>
</reference>